<evidence type="ECO:0000256" key="3">
    <source>
        <dbReference type="ARBA" id="ARBA00006759"/>
    </source>
</evidence>
<dbReference type="NCBIfam" id="TIGR03413">
    <property type="entry name" value="GSH_gloB"/>
    <property type="match status" value="1"/>
</dbReference>
<dbReference type="InterPro" id="IPR001279">
    <property type="entry name" value="Metallo-B-lactamas"/>
</dbReference>
<dbReference type="HAMAP" id="MF_01374">
    <property type="entry name" value="Glyoxalase_2"/>
    <property type="match status" value="1"/>
</dbReference>
<evidence type="ECO:0000256" key="6">
    <source>
        <dbReference type="ARBA" id="ARBA00022833"/>
    </source>
</evidence>
<keyword evidence="10" id="KW-1185">Reference proteome</keyword>
<reference evidence="9" key="1">
    <citation type="submission" date="2020-08" db="EMBL/GenBank/DDBJ databases">
        <title>Novel species isolated from subtropical streams in China.</title>
        <authorList>
            <person name="Lu H."/>
        </authorList>
    </citation>
    <scope>NUCLEOTIDE SEQUENCE</scope>
    <source>
        <strain evidence="9">LX22W</strain>
    </source>
</reference>
<dbReference type="InterPro" id="IPR001018">
    <property type="entry name" value="Beta-lactamase_class-B_CS"/>
</dbReference>
<dbReference type="GO" id="GO:0008270">
    <property type="term" value="F:zinc ion binding"/>
    <property type="evidence" value="ECO:0007669"/>
    <property type="project" value="InterPro"/>
</dbReference>
<evidence type="ECO:0000256" key="4">
    <source>
        <dbReference type="ARBA" id="ARBA00022723"/>
    </source>
</evidence>
<dbReference type="Gene3D" id="3.60.15.10">
    <property type="entry name" value="Ribonuclease Z/Hydroxyacylglutathione hydrolase-like"/>
    <property type="match status" value="1"/>
</dbReference>
<dbReference type="EC" id="3.1.2.6" evidence="7"/>
<evidence type="ECO:0000313" key="9">
    <source>
        <dbReference type="EMBL" id="MBC3883306.1"/>
    </source>
</evidence>
<proteinExistence type="inferred from homology"/>
<dbReference type="PANTHER" id="PTHR43705">
    <property type="entry name" value="HYDROXYACYLGLUTATHIONE HYDROLASE"/>
    <property type="match status" value="1"/>
</dbReference>
<comment type="catalytic activity">
    <reaction evidence="1 7">
        <text>an S-(2-hydroxyacyl)glutathione + H2O = a 2-hydroxy carboxylate + glutathione + H(+)</text>
        <dbReference type="Rhea" id="RHEA:21864"/>
        <dbReference type="ChEBI" id="CHEBI:15377"/>
        <dbReference type="ChEBI" id="CHEBI:15378"/>
        <dbReference type="ChEBI" id="CHEBI:57925"/>
        <dbReference type="ChEBI" id="CHEBI:58896"/>
        <dbReference type="ChEBI" id="CHEBI:71261"/>
        <dbReference type="EC" id="3.1.2.6"/>
    </reaction>
</comment>
<dbReference type="InterPro" id="IPR050110">
    <property type="entry name" value="Glyoxalase_II_hydrolase"/>
</dbReference>
<dbReference type="AlphaFoldDB" id="A0A923KUH8"/>
<evidence type="ECO:0000259" key="8">
    <source>
        <dbReference type="SMART" id="SM00849"/>
    </source>
</evidence>
<evidence type="ECO:0000256" key="1">
    <source>
        <dbReference type="ARBA" id="ARBA00001623"/>
    </source>
</evidence>
<dbReference type="Proteomes" id="UP000627446">
    <property type="component" value="Unassembled WGS sequence"/>
</dbReference>
<keyword evidence="4 7" id="KW-0479">Metal-binding</keyword>
<feature type="binding site" evidence="7">
    <location>
        <position position="56"/>
    </location>
    <ligand>
        <name>Zn(2+)</name>
        <dbReference type="ChEBI" id="CHEBI:29105"/>
        <label>1</label>
    </ligand>
</feature>
<dbReference type="InterPro" id="IPR035680">
    <property type="entry name" value="Clx_II_MBL"/>
</dbReference>
<feature type="binding site" evidence="7">
    <location>
        <position position="133"/>
    </location>
    <ligand>
        <name>Zn(2+)</name>
        <dbReference type="ChEBI" id="CHEBI:29105"/>
        <label>2</label>
    </ligand>
</feature>
<dbReference type="PIRSF" id="PIRSF005457">
    <property type="entry name" value="Glx"/>
    <property type="match status" value="1"/>
</dbReference>
<name>A0A923KUH8_9BURK</name>
<protein>
    <recommendedName>
        <fullName evidence="7">Hydroxyacylglutathione hydrolase</fullName>
        <ecNumber evidence="7">3.1.2.6</ecNumber>
    </recommendedName>
    <alternativeName>
        <fullName evidence="7">Glyoxalase II</fullName>
        <shortName evidence="7">Glx II</shortName>
    </alternativeName>
</protein>
<keyword evidence="5 7" id="KW-0378">Hydrolase</keyword>
<comment type="function">
    <text evidence="7">Thiolesterase that catalyzes the hydrolysis of S-D-lactoyl-glutathione to form glutathione and D-lactic acid.</text>
</comment>
<dbReference type="GO" id="GO:0017001">
    <property type="term" value="P:antibiotic catabolic process"/>
    <property type="evidence" value="ECO:0007669"/>
    <property type="project" value="InterPro"/>
</dbReference>
<feature type="binding site" evidence="7">
    <location>
        <position position="133"/>
    </location>
    <ligand>
        <name>Zn(2+)</name>
        <dbReference type="ChEBI" id="CHEBI:29105"/>
        <label>1</label>
    </ligand>
</feature>
<comment type="caution">
    <text evidence="9">The sequence shown here is derived from an EMBL/GenBank/DDBJ whole genome shotgun (WGS) entry which is preliminary data.</text>
</comment>
<comment type="similarity">
    <text evidence="3 7">Belongs to the metallo-beta-lactamase superfamily. Glyoxalase II family.</text>
</comment>
<evidence type="ECO:0000313" key="10">
    <source>
        <dbReference type="Proteomes" id="UP000627446"/>
    </source>
</evidence>
<dbReference type="CDD" id="cd07723">
    <property type="entry name" value="hydroxyacylglutathione_hydrolase_MBL-fold"/>
    <property type="match status" value="1"/>
</dbReference>
<comment type="subunit">
    <text evidence="7">Monomer.</text>
</comment>
<organism evidence="9 10">
    <name type="scientific">Undibacterium nitidum</name>
    <dbReference type="NCBI Taxonomy" id="2762298"/>
    <lineage>
        <taxon>Bacteria</taxon>
        <taxon>Pseudomonadati</taxon>
        <taxon>Pseudomonadota</taxon>
        <taxon>Betaproteobacteria</taxon>
        <taxon>Burkholderiales</taxon>
        <taxon>Oxalobacteraceae</taxon>
        <taxon>Undibacterium</taxon>
    </lineage>
</organism>
<dbReference type="Pfam" id="PF16123">
    <property type="entry name" value="HAGH_C"/>
    <property type="match status" value="1"/>
</dbReference>
<feature type="binding site" evidence="7">
    <location>
        <position position="60"/>
    </location>
    <ligand>
        <name>Zn(2+)</name>
        <dbReference type="ChEBI" id="CHEBI:29105"/>
        <label>2</label>
    </ligand>
</feature>
<feature type="domain" description="Metallo-beta-lactamase" evidence="8">
    <location>
        <begin position="15"/>
        <end position="171"/>
    </location>
</feature>
<keyword evidence="6 7" id="KW-0862">Zinc</keyword>
<dbReference type="Pfam" id="PF00753">
    <property type="entry name" value="Lactamase_B"/>
    <property type="match status" value="1"/>
</dbReference>
<dbReference type="RefSeq" id="WP_186917888.1">
    <property type="nucleotide sequence ID" value="NZ_JACOFZ010000012.1"/>
</dbReference>
<feature type="binding site" evidence="7">
    <location>
        <position position="61"/>
    </location>
    <ligand>
        <name>Zn(2+)</name>
        <dbReference type="ChEBI" id="CHEBI:29105"/>
        <label>2</label>
    </ligand>
</feature>
<dbReference type="EMBL" id="JACOFZ010000012">
    <property type="protein sequence ID" value="MBC3883306.1"/>
    <property type="molecule type" value="Genomic_DNA"/>
</dbReference>
<dbReference type="GO" id="GO:0008800">
    <property type="term" value="F:beta-lactamase activity"/>
    <property type="evidence" value="ECO:0007669"/>
    <property type="project" value="InterPro"/>
</dbReference>
<evidence type="ECO:0000256" key="7">
    <source>
        <dbReference type="HAMAP-Rule" id="MF_01374"/>
    </source>
</evidence>
<dbReference type="GO" id="GO:0019243">
    <property type="term" value="P:methylglyoxal catabolic process to D-lactate via S-lactoyl-glutathione"/>
    <property type="evidence" value="ECO:0007669"/>
    <property type="project" value="UniProtKB-UniRule"/>
</dbReference>
<dbReference type="InterPro" id="IPR036866">
    <property type="entry name" value="RibonucZ/Hydroxyglut_hydro"/>
</dbReference>
<feature type="binding site" evidence="7">
    <location>
        <position position="114"/>
    </location>
    <ligand>
        <name>Zn(2+)</name>
        <dbReference type="ChEBI" id="CHEBI:29105"/>
        <label>1</label>
    </ligand>
</feature>
<gene>
    <name evidence="7 9" type="primary">gloB</name>
    <name evidence="9" type="ORF">H8K36_18085</name>
</gene>
<dbReference type="PANTHER" id="PTHR43705:SF1">
    <property type="entry name" value="HYDROXYACYLGLUTATHIONE HYDROLASE GLOB"/>
    <property type="match status" value="1"/>
</dbReference>
<sequence>MTTSLSILTVPAFDDNYLWIVHNGTDAVVVDPGDGKAILQALQDHQLQLKAILLTHHHADHVGGVPDLLMSFSVPVYGPATDNIKAVTHPLNGGDKLLIECLNLNFQVLAMPGHTLGHIAYYSEKEQVLFCGDTLFAGGCGRIFEGTPAQMFNSLNTLAALPEQTAVYCAHEYTLSNLRFALAANPNNSALQVRQSTDQQKRDQHIPTVPSTIGLEKQTNPFLRSADPDIKRSLIDQQKIEEDADELAVFTALRTWKNNF</sequence>
<evidence type="ECO:0000256" key="5">
    <source>
        <dbReference type="ARBA" id="ARBA00022801"/>
    </source>
</evidence>
<feature type="binding site" evidence="7">
    <location>
        <position position="58"/>
    </location>
    <ligand>
        <name>Zn(2+)</name>
        <dbReference type="ChEBI" id="CHEBI:29105"/>
        <label>1</label>
    </ligand>
</feature>
<feature type="binding site" evidence="7">
    <location>
        <position position="171"/>
    </location>
    <ligand>
        <name>Zn(2+)</name>
        <dbReference type="ChEBI" id="CHEBI:29105"/>
        <label>2</label>
    </ligand>
</feature>
<dbReference type="PROSITE" id="PS00743">
    <property type="entry name" value="BETA_LACTAMASE_B_1"/>
    <property type="match status" value="1"/>
</dbReference>
<comment type="pathway">
    <text evidence="2 7">Secondary metabolite metabolism; methylglyoxal degradation; (R)-lactate from methylglyoxal: step 2/2.</text>
</comment>
<dbReference type="InterPro" id="IPR032282">
    <property type="entry name" value="HAGH_C"/>
</dbReference>
<accession>A0A923KUH8</accession>
<dbReference type="SUPFAM" id="SSF56281">
    <property type="entry name" value="Metallo-hydrolase/oxidoreductase"/>
    <property type="match status" value="1"/>
</dbReference>
<dbReference type="InterPro" id="IPR017782">
    <property type="entry name" value="Hydroxyacylglutathione_Hdrlase"/>
</dbReference>
<evidence type="ECO:0000256" key="2">
    <source>
        <dbReference type="ARBA" id="ARBA00004963"/>
    </source>
</evidence>
<comment type="cofactor">
    <cofactor evidence="7">
        <name>Zn(2+)</name>
        <dbReference type="ChEBI" id="CHEBI:29105"/>
    </cofactor>
    <text evidence="7">Binds 2 Zn(2+) ions per subunit.</text>
</comment>
<dbReference type="GO" id="GO:0004416">
    <property type="term" value="F:hydroxyacylglutathione hydrolase activity"/>
    <property type="evidence" value="ECO:0007669"/>
    <property type="project" value="UniProtKB-UniRule"/>
</dbReference>
<dbReference type="SMART" id="SM00849">
    <property type="entry name" value="Lactamase_B"/>
    <property type="match status" value="1"/>
</dbReference>